<evidence type="ECO:0000256" key="6">
    <source>
        <dbReference type="SAM" id="Phobius"/>
    </source>
</evidence>
<evidence type="ECO:0000256" key="5">
    <source>
        <dbReference type="ARBA" id="ARBA00023136"/>
    </source>
</evidence>
<dbReference type="InterPro" id="IPR002797">
    <property type="entry name" value="Polysacc_synth"/>
</dbReference>
<organism evidence="7 8">
    <name type="scientific">Fructilactobacillus ixorae</name>
    <dbReference type="NCBI Taxonomy" id="1750535"/>
    <lineage>
        <taxon>Bacteria</taxon>
        <taxon>Bacillati</taxon>
        <taxon>Bacillota</taxon>
        <taxon>Bacilli</taxon>
        <taxon>Lactobacillales</taxon>
        <taxon>Lactobacillaceae</taxon>
        <taxon>Fructilactobacillus</taxon>
    </lineage>
</organism>
<feature type="transmembrane region" description="Helical" evidence="6">
    <location>
        <begin position="164"/>
        <end position="183"/>
    </location>
</feature>
<feature type="transmembrane region" description="Helical" evidence="6">
    <location>
        <begin position="323"/>
        <end position="344"/>
    </location>
</feature>
<feature type="transmembrane region" description="Helical" evidence="6">
    <location>
        <begin position="84"/>
        <end position="104"/>
    </location>
</feature>
<keyword evidence="4 6" id="KW-1133">Transmembrane helix</keyword>
<gene>
    <name evidence="7" type="ORF">M8332_00525</name>
</gene>
<keyword evidence="8" id="KW-1185">Reference proteome</keyword>
<accession>A0ABY5C485</accession>
<feature type="transmembrane region" description="Helical" evidence="6">
    <location>
        <begin position="140"/>
        <end position="158"/>
    </location>
</feature>
<feature type="transmembrane region" description="Helical" evidence="6">
    <location>
        <begin position="45"/>
        <end position="63"/>
    </location>
</feature>
<evidence type="ECO:0000313" key="7">
    <source>
        <dbReference type="EMBL" id="USS93387.1"/>
    </source>
</evidence>
<feature type="transmembrane region" description="Helical" evidence="6">
    <location>
        <begin position="410"/>
        <end position="430"/>
    </location>
</feature>
<evidence type="ECO:0000256" key="4">
    <source>
        <dbReference type="ARBA" id="ARBA00022989"/>
    </source>
</evidence>
<feature type="transmembrane region" description="Helical" evidence="6">
    <location>
        <begin position="7"/>
        <end position="25"/>
    </location>
</feature>
<feature type="transmembrane region" description="Helical" evidence="6">
    <location>
        <begin position="110"/>
        <end position="128"/>
    </location>
</feature>
<dbReference type="RefSeq" id="WP_252780216.1">
    <property type="nucleotide sequence ID" value="NZ_CP097478.1"/>
</dbReference>
<feature type="transmembrane region" description="Helical" evidence="6">
    <location>
        <begin position="378"/>
        <end position="398"/>
    </location>
</feature>
<sequence>MKVIKNYLYNAFYQIFILLVPLVTSPYLARVLGPKGVGINDFTNAVIQFFIIFGSVGVALYGNRQIAYVRNNRAKLTNTFYEIFFMRLITIGVAYIAFFIFLSLVHRFQVYYLAQSFSLLAAAFDISWFFQGVENFSITVLRNLLVKIITLISIFTLVKSYSDLATYILILSLSALIGNLTLFPSLRKYIGLPDWKHFNLFKHFYPTFALFIPEIATQIYLYVNKYMLGIMTNVTQSGYFGQSDKIVKMSLAVVTATGMVMLPHVANAFQKGEYEKVRRYLYTTFEFVTAISIPLMFGIAAVAHTLVPLFFSPKFTPVIPLMMLESVVIVLIAWSNAIGVQYLVPTGQNKAYNYSVIIGAIVNIIANVPLILTIGTVGATLATVLSEVCVTVYQVYSIRNQVSLTDLFTGYFKYFIAGLVMFIIVFVIDIKSQDTWLVLIEEIFIGMVCYAIMLLCLRPRLIKTTLAQVTHKLSQRH</sequence>
<dbReference type="CDD" id="cd13128">
    <property type="entry name" value="MATE_Wzx_like"/>
    <property type="match status" value="1"/>
</dbReference>
<name>A0ABY5C485_9LACO</name>
<dbReference type="Proteomes" id="UP001057532">
    <property type="component" value="Chromosome"/>
</dbReference>
<comment type="subcellular location">
    <subcellularLocation>
        <location evidence="1">Cell membrane</location>
        <topology evidence="1">Multi-pass membrane protein</topology>
    </subcellularLocation>
</comment>
<feature type="transmembrane region" description="Helical" evidence="6">
    <location>
        <begin position="204"/>
        <end position="223"/>
    </location>
</feature>
<keyword evidence="5 6" id="KW-0472">Membrane</keyword>
<feature type="transmembrane region" description="Helical" evidence="6">
    <location>
        <begin position="246"/>
        <end position="266"/>
    </location>
</feature>
<proteinExistence type="predicted"/>
<evidence type="ECO:0000256" key="3">
    <source>
        <dbReference type="ARBA" id="ARBA00022692"/>
    </source>
</evidence>
<dbReference type="EMBL" id="CP097478">
    <property type="protein sequence ID" value="USS93387.1"/>
    <property type="molecule type" value="Genomic_DNA"/>
</dbReference>
<evidence type="ECO:0000313" key="8">
    <source>
        <dbReference type="Proteomes" id="UP001057532"/>
    </source>
</evidence>
<dbReference type="PANTHER" id="PTHR30250">
    <property type="entry name" value="PST FAMILY PREDICTED COLANIC ACID TRANSPORTER"/>
    <property type="match status" value="1"/>
</dbReference>
<feature type="transmembrane region" description="Helical" evidence="6">
    <location>
        <begin position="351"/>
        <end position="372"/>
    </location>
</feature>
<evidence type="ECO:0000256" key="2">
    <source>
        <dbReference type="ARBA" id="ARBA00022475"/>
    </source>
</evidence>
<dbReference type="PANTHER" id="PTHR30250:SF11">
    <property type="entry name" value="O-ANTIGEN TRANSPORTER-RELATED"/>
    <property type="match status" value="1"/>
</dbReference>
<reference evidence="7" key="1">
    <citation type="submission" date="2022-05" db="EMBL/GenBank/DDBJ databases">
        <authorList>
            <person name="Oliphant S.A."/>
            <person name="Watson-Haigh N.S."/>
            <person name="Sumby K.M."/>
            <person name="Gardner J.M."/>
            <person name="Jiranek V."/>
        </authorList>
    </citation>
    <scope>NUCLEOTIDE SEQUENCE</scope>
    <source>
        <strain evidence="7">Ru20-1</strain>
    </source>
</reference>
<dbReference type="Pfam" id="PF01943">
    <property type="entry name" value="Polysacc_synt"/>
    <property type="match status" value="1"/>
</dbReference>
<keyword evidence="3 6" id="KW-0812">Transmembrane</keyword>
<dbReference type="InterPro" id="IPR050833">
    <property type="entry name" value="Poly_Biosynth_Transport"/>
</dbReference>
<protein>
    <submittedName>
        <fullName evidence="7">Flippase</fullName>
    </submittedName>
</protein>
<evidence type="ECO:0000256" key="1">
    <source>
        <dbReference type="ARBA" id="ARBA00004651"/>
    </source>
</evidence>
<feature type="transmembrane region" description="Helical" evidence="6">
    <location>
        <begin position="287"/>
        <end position="311"/>
    </location>
</feature>
<feature type="transmembrane region" description="Helical" evidence="6">
    <location>
        <begin position="436"/>
        <end position="457"/>
    </location>
</feature>
<keyword evidence="2" id="KW-1003">Cell membrane</keyword>